<dbReference type="OrthoDB" id="1366929at2"/>
<accession>A0A137RIR2</accession>
<proteinExistence type="predicted"/>
<dbReference type="EMBL" id="JRWG01000003">
    <property type="protein sequence ID" value="KXO00070.1"/>
    <property type="molecule type" value="Genomic_DNA"/>
</dbReference>
<evidence type="ECO:0000313" key="2">
    <source>
        <dbReference type="Proteomes" id="UP000070138"/>
    </source>
</evidence>
<protein>
    <submittedName>
        <fullName evidence="1">Uncharacterized protein</fullName>
    </submittedName>
</protein>
<name>A0A137RIR2_9FLAO</name>
<reference evidence="2" key="1">
    <citation type="submission" date="2014-10" db="EMBL/GenBank/DDBJ databases">
        <title>Genome sequencing of Vitellibacter sp. D-24.</title>
        <authorList>
            <person name="Thevarajoo S."/>
            <person name="Selvaratnam C."/>
            <person name="Goh K.M."/>
            <person name="Chong C.S."/>
        </authorList>
    </citation>
    <scope>NUCLEOTIDE SEQUENCE [LARGE SCALE GENOMIC DNA]</scope>
    <source>
        <strain evidence="2">D-24</strain>
    </source>
</reference>
<evidence type="ECO:0000313" key="1">
    <source>
        <dbReference type="EMBL" id="KXO00070.1"/>
    </source>
</evidence>
<keyword evidence="2" id="KW-1185">Reference proteome</keyword>
<gene>
    <name evidence="1" type="ORF">LS48_06240</name>
</gene>
<dbReference type="Proteomes" id="UP000070138">
    <property type="component" value="Unassembled WGS sequence"/>
</dbReference>
<comment type="caution">
    <text evidence="1">The sequence shown here is derived from an EMBL/GenBank/DDBJ whole genome shotgun (WGS) entry which is preliminary data.</text>
</comment>
<reference evidence="1 2" key="2">
    <citation type="journal article" date="2016" name="Int. J. Syst. Evol. Microbiol.">
        <title>Vitellibacter aquimaris sp. nov., a marine bacterium isolated from seawater.</title>
        <authorList>
            <person name="Thevarajoo S."/>
            <person name="Selvaratnam C."/>
            <person name="Goh K.M."/>
            <person name="Hong K.W."/>
            <person name="Chan X.Y."/>
            <person name="Chan K.G."/>
            <person name="Chong C.S."/>
        </authorList>
    </citation>
    <scope>NUCLEOTIDE SEQUENCE [LARGE SCALE GENOMIC DNA]</scope>
    <source>
        <strain evidence="1 2">D-24</strain>
    </source>
</reference>
<dbReference type="RefSeq" id="WP_062621091.1">
    <property type="nucleotide sequence ID" value="NZ_JRWG01000003.1"/>
</dbReference>
<sequence>MKNNFAILISLLIGYSVFGQKTPISFVNNERAKDTIRDFVSDWDERISEITLTSKTEFEFRSFPSWSSCLTWREYYGTWERKNDTLIFSDQYEVVENDARFIFSNKNQNKHYQLEFRTDKNSKLSEKNIKIQFVYDYDADLKDVKREMKLDNNFSLKILFSDIPNRKKLASIRYEYFLPNGEKRYGYITENQTVNEKESDLPNQIGIILVEKPKKEIIYRVTKAILLDDKLKIISKEKNKSDLPDYTGEIEFKDFYEKLNGE</sequence>
<dbReference type="AlphaFoldDB" id="A0A137RIR2"/>
<organism evidence="1 2">
    <name type="scientific">Aequorivita aquimaris</name>
    <dbReference type="NCBI Taxonomy" id="1548749"/>
    <lineage>
        <taxon>Bacteria</taxon>
        <taxon>Pseudomonadati</taxon>
        <taxon>Bacteroidota</taxon>
        <taxon>Flavobacteriia</taxon>
        <taxon>Flavobacteriales</taxon>
        <taxon>Flavobacteriaceae</taxon>
        <taxon>Aequorivita</taxon>
    </lineage>
</organism>